<name>A0A4Z2ERD6_9TELE</name>
<gene>
    <name evidence="2" type="ORF">EYF80_058515</name>
</gene>
<organism evidence="2 3">
    <name type="scientific">Liparis tanakae</name>
    <name type="common">Tanaka's snailfish</name>
    <dbReference type="NCBI Taxonomy" id="230148"/>
    <lineage>
        <taxon>Eukaryota</taxon>
        <taxon>Metazoa</taxon>
        <taxon>Chordata</taxon>
        <taxon>Craniata</taxon>
        <taxon>Vertebrata</taxon>
        <taxon>Euteleostomi</taxon>
        <taxon>Actinopterygii</taxon>
        <taxon>Neopterygii</taxon>
        <taxon>Teleostei</taxon>
        <taxon>Neoteleostei</taxon>
        <taxon>Acanthomorphata</taxon>
        <taxon>Eupercaria</taxon>
        <taxon>Perciformes</taxon>
        <taxon>Cottioidei</taxon>
        <taxon>Cottales</taxon>
        <taxon>Liparidae</taxon>
        <taxon>Liparis</taxon>
    </lineage>
</organism>
<sequence>MEESAARLSVSHCGYRERRPEREDGTKSPAPFQSSTKTTGEGDPPKNTCEPQEQQSDID</sequence>
<feature type="compositionally biased region" description="Polar residues" evidence="1">
    <location>
        <begin position="49"/>
        <end position="59"/>
    </location>
</feature>
<keyword evidence="3" id="KW-1185">Reference proteome</keyword>
<comment type="caution">
    <text evidence="2">The sequence shown here is derived from an EMBL/GenBank/DDBJ whole genome shotgun (WGS) entry which is preliminary data.</text>
</comment>
<dbReference type="EMBL" id="SRLO01003569">
    <property type="protein sequence ID" value="TNN31333.1"/>
    <property type="molecule type" value="Genomic_DNA"/>
</dbReference>
<dbReference type="AlphaFoldDB" id="A0A4Z2ERD6"/>
<evidence type="ECO:0000256" key="1">
    <source>
        <dbReference type="SAM" id="MobiDB-lite"/>
    </source>
</evidence>
<reference evidence="2 3" key="1">
    <citation type="submission" date="2019-03" db="EMBL/GenBank/DDBJ databases">
        <title>First draft genome of Liparis tanakae, snailfish: a comprehensive survey of snailfish specific genes.</title>
        <authorList>
            <person name="Kim W."/>
            <person name="Song I."/>
            <person name="Jeong J.-H."/>
            <person name="Kim D."/>
            <person name="Kim S."/>
            <person name="Ryu S."/>
            <person name="Song J.Y."/>
            <person name="Lee S.K."/>
        </authorList>
    </citation>
    <scope>NUCLEOTIDE SEQUENCE [LARGE SCALE GENOMIC DNA]</scope>
    <source>
        <tissue evidence="2">Muscle</tissue>
    </source>
</reference>
<protein>
    <submittedName>
        <fullName evidence="2">Uncharacterized protein</fullName>
    </submittedName>
</protein>
<dbReference type="Proteomes" id="UP000314294">
    <property type="component" value="Unassembled WGS sequence"/>
</dbReference>
<accession>A0A4Z2ERD6</accession>
<feature type="region of interest" description="Disordered" evidence="1">
    <location>
        <begin position="1"/>
        <end position="59"/>
    </location>
</feature>
<feature type="compositionally biased region" description="Basic and acidic residues" evidence="1">
    <location>
        <begin position="14"/>
        <end position="26"/>
    </location>
</feature>
<evidence type="ECO:0000313" key="2">
    <source>
        <dbReference type="EMBL" id="TNN31333.1"/>
    </source>
</evidence>
<evidence type="ECO:0000313" key="3">
    <source>
        <dbReference type="Proteomes" id="UP000314294"/>
    </source>
</evidence>
<proteinExistence type="predicted"/>